<organism evidence="2">
    <name type="scientific">Anaerostipes caccae</name>
    <dbReference type="NCBI Taxonomy" id="105841"/>
    <lineage>
        <taxon>Bacteria</taxon>
        <taxon>Bacillati</taxon>
        <taxon>Bacillota</taxon>
        <taxon>Clostridia</taxon>
        <taxon>Lachnospirales</taxon>
        <taxon>Lachnospiraceae</taxon>
        <taxon>Anaerostipes</taxon>
    </lineage>
</organism>
<dbReference type="PANTHER" id="PTHR10587">
    <property type="entry name" value="GLYCOSYL TRANSFERASE-RELATED"/>
    <property type="match status" value="1"/>
</dbReference>
<name>A0A6N2ULQ9_9FIRM</name>
<dbReference type="PROSITE" id="PS51677">
    <property type="entry name" value="NODB"/>
    <property type="match status" value="1"/>
</dbReference>
<proteinExistence type="predicted"/>
<dbReference type="GO" id="GO:0005975">
    <property type="term" value="P:carbohydrate metabolic process"/>
    <property type="evidence" value="ECO:0007669"/>
    <property type="project" value="InterPro"/>
</dbReference>
<reference evidence="2" key="1">
    <citation type="submission" date="2019-11" db="EMBL/GenBank/DDBJ databases">
        <authorList>
            <person name="Feng L."/>
        </authorList>
    </citation>
    <scope>NUCLEOTIDE SEQUENCE</scope>
    <source>
        <strain evidence="2">AcaccaeLFYP115</strain>
    </source>
</reference>
<dbReference type="InterPro" id="IPR050248">
    <property type="entry name" value="Polysacc_deacetylase_ArnD"/>
</dbReference>
<evidence type="ECO:0000313" key="2">
    <source>
        <dbReference type="EMBL" id="VYT18649.1"/>
    </source>
</evidence>
<dbReference type="AlphaFoldDB" id="A0A6N2ULQ9"/>
<dbReference type="InterPro" id="IPR002509">
    <property type="entry name" value="NODB_dom"/>
</dbReference>
<dbReference type="RefSeq" id="WP_156340613.1">
    <property type="nucleotide sequence ID" value="NZ_CACRSQ010000006.1"/>
</dbReference>
<feature type="domain" description="NodB homology" evidence="1">
    <location>
        <begin position="59"/>
        <end position="238"/>
    </location>
</feature>
<dbReference type="EMBL" id="CACRSQ010000006">
    <property type="protein sequence ID" value="VYT18649.1"/>
    <property type="molecule type" value="Genomic_DNA"/>
</dbReference>
<dbReference type="InterPro" id="IPR011330">
    <property type="entry name" value="Glyco_hydro/deAcase_b/a-brl"/>
</dbReference>
<dbReference type="Pfam" id="PF01522">
    <property type="entry name" value="Polysacc_deac_1"/>
    <property type="match status" value="1"/>
</dbReference>
<evidence type="ECO:0000259" key="1">
    <source>
        <dbReference type="PROSITE" id="PS51677"/>
    </source>
</evidence>
<dbReference type="Gene3D" id="3.20.20.370">
    <property type="entry name" value="Glycoside hydrolase/deacetylase"/>
    <property type="match status" value="1"/>
</dbReference>
<protein>
    <submittedName>
        <fullName evidence="2">Peptidoglycan-N-acetylmuramic acid deacetylase PdaA</fullName>
        <ecNumber evidence="2">3.5.1.-</ecNumber>
    </submittedName>
</protein>
<dbReference type="EC" id="3.5.1.-" evidence="2"/>
<dbReference type="PANTHER" id="PTHR10587:SF128">
    <property type="entry name" value="POLYSACCHARIDE DEACETYLASE PDAB-RELATED"/>
    <property type="match status" value="1"/>
</dbReference>
<accession>A0A6N2ULQ9</accession>
<sequence>MDRVNKKNLITGFICIVVLGLSLLGGGNAALSVWNQNVRILNPAENKELPIYCVDTKKKEISLTFDTAWGNEDIDQILKLLKKENVKATFFFSGDWVQRFPADVKKIAKAGHDIGNHGDNHKYMTRLSSDEQKKEILGAHSKVQAVTGEQMELFRPPYGDYDENVVKTARQLNYEVIQWSVDSLDWKDISRQDIIDRVCDNKKLENGAIILMHTGTVYTKQALPVIIRRLKSEGYTFVPVSKMILTKNFYIDPEGKQRRK</sequence>
<keyword evidence="2" id="KW-0378">Hydrolase</keyword>
<dbReference type="SUPFAM" id="SSF88713">
    <property type="entry name" value="Glycoside hydrolase/deacetylase"/>
    <property type="match status" value="1"/>
</dbReference>
<dbReference type="GO" id="GO:0016020">
    <property type="term" value="C:membrane"/>
    <property type="evidence" value="ECO:0007669"/>
    <property type="project" value="TreeGrafter"/>
</dbReference>
<dbReference type="GO" id="GO:0016810">
    <property type="term" value="F:hydrolase activity, acting on carbon-nitrogen (but not peptide) bonds"/>
    <property type="evidence" value="ECO:0007669"/>
    <property type="project" value="InterPro"/>
</dbReference>
<gene>
    <name evidence="2" type="primary">pdaA_1</name>
    <name evidence="2" type="ORF">ACLFYP115_01953</name>
</gene>